<dbReference type="RefSeq" id="WP_014437924.1">
    <property type="nucleotide sequence ID" value="NC_017080.1"/>
</dbReference>
<gene>
    <name evidence="17" type="primary">pyk</name>
    <name evidence="17" type="ordered locus">PSMK_25520</name>
</gene>
<dbReference type="InterPro" id="IPR036918">
    <property type="entry name" value="Pyrv_Knase_C_sf"/>
</dbReference>
<name>I0IHH3_PHYMF</name>
<dbReference type="Pfam" id="PF00224">
    <property type="entry name" value="PK"/>
    <property type="match status" value="1"/>
</dbReference>
<dbReference type="GO" id="GO:0005524">
    <property type="term" value="F:ATP binding"/>
    <property type="evidence" value="ECO:0007669"/>
    <property type="project" value="UniProtKB-KW"/>
</dbReference>
<evidence type="ECO:0000256" key="4">
    <source>
        <dbReference type="ARBA" id="ARBA00012142"/>
    </source>
</evidence>
<evidence type="ECO:0000259" key="15">
    <source>
        <dbReference type="Pfam" id="PF00224"/>
    </source>
</evidence>
<dbReference type="EC" id="2.7.1.40" evidence="4 13"/>
<dbReference type="SUPFAM" id="SSF51621">
    <property type="entry name" value="Phosphoenolpyruvate/pyruvate domain"/>
    <property type="match status" value="1"/>
</dbReference>
<dbReference type="InterPro" id="IPR015806">
    <property type="entry name" value="Pyrv_Knase_insert_dom_sf"/>
</dbReference>
<dbReference type="GO" id="GO:0004743">
    <property type="term" value="F:pyruvate kinase activity"/>
    <property type="evidence" value="ECO:0007669"/>
    <property type="project" value="UniProtKB-UniRule"/>
</dbReference>
<dbReference type="Gene3D" id="3.20.20.60">
    <property type="entry name" value="Phosphoenolpyruvate-binding domains"/>
    <property type="match status" value="1"/>
</dbReference>
<dbReference type="SUPFAM" id="SSF50800">
    <property type="entry name" value="PK beta-barrel domain-like"/>
    <property type="match status" value="1"/>
</dbReference>
<dbReference type="HOGENOM" id="CLU_015439_0_2_0"/>
<evidence type="ECO:0000259" key="16">
    <source>
        <dbReference type="Pfam" id="PF02887"/>
    </source>
</evidence>
<evidence type="ECO:0000256" key="5">
    <source>
        <dbReference type="ARBA" id="ARBA00022679"/>
    </source>
</evidence>
<organism evidence="17 18">
    <name type="scientific">Phycisphaera mikurensis (strain NBRC 102666 / KCTC 22515 / FYK2301M01)</name>
    <dbReference type="NCBI Taxonomy" id="1142394"/>
    <lineage>
        <taxon>Bacteria</taxon>
        <taxon>Pseudomonadati</taxon>
        <taxon>Planctomycetota</taxon>
        <taxon>Phycisphaerae</taxon>
        <taxon>Phycisphaerales</taxon>
        <taxon>Phycisphaeraceae</taxon>
        <taxon>Phycisphaera</taxon>
    </lineage>
</organism>
<dbReference type="UniPathway" id="UPA00109">
    <property type="reaction ID" value="UER00188"/>
</dbReference>
<evidence type="ECO:0000256" key="2">
    <source>
        <dbReference type="ARBA" id="ARBA00004997"/>
    </source>
</evidence>
<keyword evidence="5 14" id="KW-0808">Transferase</keyword>
<keyword evidence="6" id="KW-0479">Metal-binding</keyword>
<feature type="domain" description="Pyruvate kinase barrel" evidence="15">
    <location>
        <begin position="7"/>
        <end position="348"/>
    </location>
</feature>
<evidence type="ECO:0000256" key="14">
    <source>
        <dbReference type="RuleBase" id="RU000504"/>
    </source>
</evidence>
<evidence type="ECO:0000256" key="10">
    <source>
        <dbReference type="ARBA" id="ARBA00022842"/>
    </source>
</evidence>
<keyword evidence="18" id="KW-1185">Reference proteome</keyword>
<dbReference type="SUPFAM" id="SSF52935">
    <property type="entry name" value="PK C-terminal domain-like"/>
    <property type="match status" value="1"/>
</dbReference>
<dbReference type="PANTHER" id="PTHR11817">
    <property type="entry name" value="PYRUVATE KINASE"/>
    <property type="match status" value="1"/>
</dbReference>
<evidence type="ECO:0000256" key="9">
    <source>
        <dbReference type="ARBA" id="ARBA00022840"/>
    </source>
</evidence>
<dbReference type="InterPro" id="IPR011037">
    <property type="entry name" value="Pyrv_Knase-like_insert_dom_sf"/>
</dbReference>
<reference evidence="17 18" key="1">
    <citation type="submission" date="2012-02" db="EMBL/GenBank/DDBJ databases">
        <title>Complete genome sequence of Phycisphaera mikurensis NBRC 102666.</title>
        <authorList>
            <person name="Ankai A."/>
            <person name="Hosoyama A."/>
            <person name="Terui Y."/>
            <person name="Sekine M."/>
            <person name="Fukai R."/>
            <person name="Kato Y."/>
            <person name="Nakamura S."/>
            <person name="Yamada-Narita S."/>
            <person name="Kawakoshi A."/>
            <person name="Fukunaga Y."/>
            <person name="Yamazaki S."/>
            <person name="Fujita N."/>
        </authorList>
    </citation>
    <scope>NUCLEOTIDE SEQUENCE [LARGE SCALE GENOMIC DNA]</scope>
    <source>
        <strain evidence="18">NBRC 102666 / KCTC 22515 / FYK2301M01</strain>
    </source>
</reference>
<dbReference type="InterPro" id="IPR015813">
    <property type="entry name" value="Pyrv/PenolPyrv_kinase-like_dom"/>
</dbReference>
<proteinExistence type="inferred from homology"/>
<evidence type="ECO:0000256" key="1">
    <source>
        <dbReference type="ARBA" id="ARBA00001958"/>
    </source>
</evidence>
<keyword evidence="12 17" id="KW-0670">Pyruvate</keyword>
<evidence type="ECO:0000256" key="7">
    <source>
        <dbReference type="ARBA" id="ARBA00022741"/>
    </source>
</evidence>
<dbReference type="InterPro" id="IPR040442">
    <property type="entry name" value="Pyrv_kinase-like_dom_sf"/>
</dbReference>
<dbReference type="GO" id="GO:0030955">
    <property type="term" value="F:potassium ion binding"/>
    <property type="evidence" value="ECO:0007669"/>
    <property type="project" value="UniProtKB-UniRule"/>
</dbReference>
<dbReference type="GO" id="GO:0000287">
    <property type="term" value="F:magnesium ion binding"/>
    <property type="evidence" value="ECO:0007669"/>
    <property type="project" value="UniProtKB-UniRule"/>
</dbReference>
<evidence type="ECO:0000256" key="6">
    <source>
        <dbReference type="ARBA" id="ARBA00022723"/>
    </source>
</evidence>
<dbReference type="eggNOG" id="COG0469">
    <property type="taxonomic scope" value="Bacteria"/>
</dbReference>
<keyword evidence="8 14" id="KW-0418">Kinase</keyword>
<keyword evidence="7" id="KW-0547">Nucleotide-binding</keyword>
<dbReference type="NCBIfam" id="NF004491">
    <property type="entry name" value="PRK05826.1"/>
    <property type="match status" value="1"/>
</dbReference>
<dbReference type="Pfam" id="PF02887">
    <property type="entry name" value="PK_C"/>
    <property type="match status" value="1"/>
</dbReference>
<dbReference type="STRING" id="1142394.PSMK_25520"/>
<dbReference type="PROSITE" id="PS00110">
    <property type="entry name" value="PYRUVATE_KINASE"/>
    <property type="match status" value="1"/>
</dbReference>
<evidence type="ECO:0000313" key="18">
    <source>
        <dbReference type="Proteomes" id="UP000007881"/>
    </source>
</evidence>
<dbReference type="InterPro" id="IPR001697">
    <property type="entry name" value="Pyr_Knase"/>
</dbReference>
<comment type="catalytic activity">
    <reaction evidence="14">
        <text>pyruvate + ATP = phosphoenolpyruvate + ADP + H(+)</text>
        <dbReference type="Rhea" id="RHEA:18157"/>
        <dbReference type="ChEBI" id="CHEBI:15361"/>
        <dbReference type="ChEBI" id="CHEBI:15378"/>
        <dbReference type="ChEBI" id="CHEBI:30616"/>
        <dbReference type="ChEBI" id="CHEBI:58702"/>
        <dbReference type="ChEBI" id="CHEBI:456216"/>
        <dbReference type="EC" id="2.7.1.40"/>
    </reaction>
</comment>
<comment type="pathway">
    <text evidence="2 14">Carbohydrate degradation; glycolysis; pyruvate from D-glyceraldehyde 3-phosphate: step 5/5.</text>
</comment>
<dbReference type="Gene3D" id="3.40.1380.20">
    <property type="entry name" value="Pyruvate kinase, C-terminal domain"/>
    <property type="match status" value="1"/>
</dbReference>
<comment type="similarity">
    <text evidence="3 14">Belongs to the pyruvate kinase family.</text>
</comment>
<keyword evidence="9" id="KW-0067">ATP-binding</keyword>
<evidence type="ECO:0000256" key="13">
    <source>
        <dbReference type="NCBIfam" id="TIGR01064"/>
    </source>
</evidence>
<dbReference type="InterPro" id="IPR015795">
    <property type="entry name" value="Pyrv_Knase_C"/>
</dbReference>
<dbReference type="PRINTS" id="PR01050">
    <property type="entry name" value="PYRUVTKNASE"/>
</dbReference>
<dbReference type="AlphaFoldDB" id="I0IHH3"/>
<dbReference type="GO" id="GO:0016301">
    <property type="term" value="F:kinase activity"/>
    <property type="evidence" value="ECO:0007669"/>
    <property type="project" value="UniProtKB-KW"/>
</dbReference>
<evidence type="ECO:0000313" key="17">
    <source>
        <dbReference type="EMBL" id="BAM04711.1"/>
    </source>
</evidence>
<dbReference type="Proteomes" id="UP000007881">
    <property type="component" value="Chromosome"/>
</dbReference>
<evidence type="ECO:0000256" key="11">
    <source>
        <dbReference type="ARBA" id="ARBA00023152"/>
    </source>
</evidence>
<protein>
    <recommendedName>
        <fullName evidence="4 13">Pyruvate kinase</fullName>
        <ecNumber evidence="4 13">2.7.1.40</ecNumber>
    </recommendedName>
</protein>
<evidence type="ECO:0000256" key="12">
    <source>
        <dbReference type="ARBA" id="ARBA00023317"/>
    </source>
</evidence>
<feature type="domain" description="Pyruvate kinase C-terminal" evidence="16">
    <location>
        <begin position="385"/>
        <end position="497"/>
    </location>
</feature>
<dbReference type="OrthoDB" id="9812123at2"/>
<dbReference type="NCBIfam" id="TIGR01064">
    <property type="entry name" value="pyruv_kin"/>
    <property type="match status" value="1"/>
</dbReference>
<dbReference type="InterPro" id="IPR018209">
    <property type="entry name" value="Pyrv_Knase_AS"/>
</dbReference>
<keyword evidence="10 14" id="KW-0460">Magnesium</keyword>
<dbReference type="KEGG" id="phm:PSMK_25520"/>
<keyword evidence="11 14" id="KW-0324">Glycolysis</keyword>
<evidence type="ECO:0000256" key="8">
    <source>
        <dbReference type="ARBA" id="ARBA00022777"/>
    </source>
</evidence>
<evidence type="ECO:0000256" key="3">
    <source>
        <dbReference type="ARBA" id="ARBA00008663"/>
    </source>
</evidence>
<dbReference type="EMBL" id="AP012338">
    <property type="protein sequence ID" value="BAM04711.1"/>
    <property type="molecule type" value="Genomic_DNA"/>
</dbReference>
<sequence length="504" mass="53889">MSDLVLTKVLATLGPATADPTNVAKLIQEGVRVLRLNFSHGGFDEFARTLASAREGIAATKLPVGILGDLSGPKIRCRGVTGGSLELNPGDTVEFVAGDDDAVVVTPGRIRLGTTYDPIVTEVEPGHRVLINDGAIRMLATVRREASHPDGDGRPALLCRVTHGNLLSPSKGINLPDTEVSAPALTDWDRRCAAWAVENDLDFVALSFVRKAADVDELLDLLESLGRDNRTMNSRTRLPVIAKIEKPQAIEALDAILAASDGVMVARGDLGVEMDVAEVPVLQKQIVKHAHTMGRPVIVATQMLESMISAPTPTRAEVSDVANAILDGADATMLSGETAVGRFPVITVKTMARTARIAEGYLARSGLKPTQRPAPEGLRDHRAAAIARGVAAIVEELEPRYVVIWSETGGGARYLSHCRLRRPIIAFTSSPRAERQMTLLYGIHPVLVETPPGTESFIRTIDDTIVGRGWAEAGETVLVVKGEPIGTPGVTNKIRIHELRAPLA</sequence>
<dbReference type="InterPro" id="IPR015793">
    <property type="entry name" value="Pyrv_Knase_brl"/>
</dbReference>
<dbReference type="Gene3D" id="2.40.33.10">
    <property type="entry name" value="PK beta-barrel domain-like"/>
    <property type="match status" value="1"/>
</dbReference>
<comment type="cofactor">
    <cofactor evidence="1">
        <name>K(+)</name>
        <dbReference type="ChEBI" id="CHEBI:29103"/>
    </cofactor>
</comment>
<accession>I0IHH3</accession>